<evidence type="ECO:0008006" key="2">
    <source>
        <dbReference type="Google" id="ProtNLM"/>
    </source>
</evidence>
<protein>
    <recommendedName>
        <fullName evidence="2">T9SS type A sorting domain-containing protein</fullName>
    </recommendedName>
</protein>
<organism evidence="1">
    <name type="scientific">Caldithrix abyssi</name>
    <dbReference type="NCBI Taxonomy" id="187145"/>
    <lineage>
        <taxon>Bacteria</taxon>
        <taxon>Pseudomonadati</taxon>
        <taxon>Calditrichota</taxon>
        <taxon>Calditrichia</taxon>
        <taxon>Calditrichales</taxon>
        <taxon>Calditrichaceae</taxon>
        <taxon>Caldithrix</taxon>
    </lineage>
</organism>
<comment type="caution">
    <text evidence="1">The sequence shown here is derived from an EMBL/GenBank/DDBJ whole genome shotgun (WGS) entry which is preliminary data.</text>
</comment>
<reference evidence="1" key="1">
    <citation type="journal article" date="2020" name="mSystems">
        <title>Genome- and Community-Level Interaction Insights into Carbon Utilization and Element Cycling Functions of Hydrothermarchaeota in Hydrothermal Sediment.</title>
        <authorList>
            <person name="Zhou Z."/>
            <person name="Liu Y."/>
            <person name="Xu W."/>
            <person name="Pan J."/>
            <person name="Luo Z.H."/>
            <person name="Li M."/>
        </authorList>
    </citation>
    <scope>NUCLEOTIDE SEQUENCE [LARGE SCALE GENOMIC DNA]</scope>
    <source>
        <strain evidence="1">HyVt-76</strain>
    </source>
</reference>
<dbReference type="EMBL" id="DRTD01000529">
    <property type="protein sequence ID" value="HHE55541.1"/>
    <property type="molecule type" value="Genomic_DNA"/>
</dbReference>
<dbReference type="Gene3D" id="2.60.40.4070">
    <property type="match status" value="1"/>
</dbReference>
<proteinExistence type="predicted"/>
<dbReference type="AlphaFoldDB" id="A0A7V5LJI5"/>
<accession>A0A7V5LJI5</accession>
<gene>
    <name evidence="1" type="ORF">ENL21_07145</name>
</gene>
<dbReference type="Proteomes" id="UP000886111">
    <property type="component" value="Unassembled WGS sequence"/>
</dbReference>
<name>A0A7V5LJI5_CALAY</name>
<evidence type="ECO:0000313" key="1">
    <source>
        <dbReference type="EMBL" id="HHE55541.1"/>
    </source>
</evidence>
<sequence>MNKRISRLLLIVLLFGFMAILVQNEAFARPKYNEVSTVGLSKVIADKVTQTMCNIGNWGFWVNYEGQTGHDPFTGSSGGFYPRGMMTSIYMDGIIWGAYLKDPSTGKAIADTPRVGGIGYRIGTAPGWIIGEGAGAQAVSAEDPRVRIFRIRSDWRTLTPSQVLQDASELNNVPITGVTDAMTTAILEQYKADWKDWPVDLGAPYYDVNGNGQYDPVLDENGYPDETKGDYPGIAQADQVVWLVVNDLNEAKVKAHSGSIPIGLELQITLWAYNQPNNTLGQIVFKRYKIINKSGMILDSMFVAQFSDPDIGDASDDLVGCDTTLSLHFAYNGSVTDVDYNKVNLPPAAAGYDFFQGPLVESPGDTGVFNLTYVPDHKNLPMTSFGYFAAGGDIEDPDMGVIDFTLCWYNMLNGYIPTTDLKHPSPYIIGSGPLAGQPSKFPLYGDPVNDPNGVNGDIDGKGSNMGPGDRRMFAATGPFTMQPGDEQEVVVALIGGLGGNNIQSVADLKSSDIVAQQVYDQLFQIIPKPPTPPNVKAVPLDDKVVLNWGWDIDRIKDTEERKIINYEFEGYNIYQLPSATAKLNDPQTVRIATFDKANGVRIIKSSVFSAEYGTVVDLPIQFGSDTGIKRFFVVDKDYITGKPLYRGTTYYFAVTAYNYDGTLVRDRALESSPIIHAVTVQDPKPGDKYTVLPEDEIEVTHEGPSDGQVKVKVVDPSKVTGHDYKVTFVLDEDTLSPTYGQILWNLIDETTGETLLENQKQVSSTSDYSQPIVDGLQLIVAGPDPGLKQVYLADQDGNVIDNGCSILEWSLGPPGFIVSNRAGAVNQPPFARDFDRFGLWGVDDFEFNFGEESVAWQYLTDEVLTEKVPFSMYRHVFETGEKERMYIAIFDDGWGDATPEAGLGVWDTTGVDGLFGKPAYEPIYGYVSSTGPYDPTLEDQYIATNDITQPPSNTGWGDDGNPYDYPIVTATIIVDYLGNGLPLGNRIIFVTNKPNTVNDVFSFTAPEAIIGDQDLAKLEVEKINVFPNPYYAANSLEPDRFNRFVTFNHLPKHAIIRIFTLGGIQVRKIEKNDDTQFCQWDLKNETGLPVASGMYIAYIDMPELGKTKTLKLMIIQGEQVVEFY</sequence>